<keyword evidence="4 7" id="KW-0812">Transmembrane</keyword>
<feature type="transmembrane region" description="Helical" evidence="7">
    <location>
        <begin position="130"/>
        <end position="150"/>
    </location>
</feature>
<evidence type="ECO:0000256" key="5">
    <source>
        <dbReference type="ARBA" id="ARBA00022989"/>
    </source>
</evidence>
<dbReference type="InterPro" id="IPR032808">
    <property type="entry name" value="DoxX"/>
</dbReference>
<keyword evidence="9" id="KW-1185">Reference proteome</keyword>
<accession>A0A1I4D3A6</accession>
<evidence type="ECO:0000256" key="6">
    <source>
        <dbReference type="ARBA" id="ARBA00023136"/>
    </source>
</evidence>
<name>A0A1I4D3A6_9RHOB</name>
<evidence type="ECO:0000256" key="7">
    <source>
        <dbReference type="SAM" id="Phobius"/>
    </source>
</evidence>
<dbReference type="PANTHER" id="PTHR33452:SF1">
    <property type="entry name" value="INNER MEMBRANE PROTEIN YPHA-RELATED"/>
    <property type="match status" value="1"/>
</dbReference>
<evidence type="ECO:0000256" key="2">
    <source>
        <dbReference type="ARBA" id="ARBA00006679"/>
    </source>
</evidence>
<dbReference type="AlphaFoldDB" id="A0A1I4D3A6"/>
<dbReference type="InterPro" id="IPR051907">
    <property type="entry name" value="DoxX-like_oxidoreductase"/>
</dbReference>
<dbReference type="OrthoDB" id="121744at2"/>
<comment type="similarity">
    <text evidence="2">Belongs to the DoxX family.</text>
</comment>
<dbReference type="RefSeq" id="WP_090185902.1">
    <property type="nucleotide sequence ID" value="NZ_FOTF01000003.1"/>
</dbReference>
<evidence type="ECO:0000256" key="4">
    <source>
        <dbReference type="ARBA" id="ARBA00022692"/>
    </source>
</evidence>
<reference evidence="8 9" key="1">
    <citation type="submission" date="2016-10" db="EMBL/GenBank/DDBJ databases">
        <authorList>
            <person name="de Groot N.N."/>
        </authorList>
    </citation>
    <scope>NUCLEOTIDE SEQUENCE [LARGE SCALE GENOMIC DNA]</scope>
    <source>
        <strain evidence="8 9">DSM 16199</strain>
    </source>
</reference>
<keyword evidence="6 7" id="KW-0472">Membrane</keyword>
<proteinExistence type="inferred from homology"/>
<keyword evidence="5 7" id="KW-1133">Transmembrane helix</keyword>
<dbReference type="STRING" id="195913.SAMN04488004_103208"/>
<evidence type="ECO:0000256" key="1">
    <source>
        <dbReference type="ARBA" id="ARBA00004651"/>
    </source>
</evidence>
<protein>
    <submittedName>
        <fullName evidence="8">Putative oxidoreductase</fullName>
    </submittedName>
</protein>
<comment type="subcellular location">
    <subcellularLocation>
        <location evidence="1">Cell membrane</location>
        <topology evidence="1">Multi-pass membrane protein</topology>
    </subcellularLocation>
</comment>
<evidence type="ECO:0000313" key="9">
    <source>
        <dbReference type="Proteomes" id="UP000199550"/>
    </source>
</evidence>
<evidence type="ECO:0000256" key="3">
    <source>
        <dbReference type="ARBA" id="ARBA00022475"/>
    </source>
</evidence>
<organism evidence="8 9">
    <name type="scientific">Loktanella salsilacus</name>
    <dbReference type="NCBI Taxonomy" id="195913"/>
    <lineage>
        <taxon>Bacteria</taxon>
        <taxon>Pseudomonadati</taxon>
        <taxon>Pseudomonadota</taxon>
        <taxon>Alphaproteobacteria</taxon>
        <taxon>Rhodobacterales</taxon>
        <taxon>Roseobacteraceae</taxon>
        <taxon>Loktanella</taxon>
    </lineage>
</organism>
<gene>
    <name evidence="8" type="ORF">SAMN04488004_103208</name>
</gene>
<sequence>MTDYTGTNMSQTKGDAIRRTFRSVNALAGRLPWSVPALLARLIPAAVFWASARTKVDGFAIADGTWWLFENEYALPIIPSALAAVMATLAEHIFAVTLALGFATRLSAAALLGMTLVIQVFVYPDAWITHGLWAACFLVLIAKGPGAISLDRVLRLDD</sequence>
<dbReference type="Pfam" id="PF07681">
    <property type="entry name" value="DoxX"/>
    <property type="match status" value="1"/>
</dbReference>
<dbReference type="PANTHER" id="PTHR33452">
    <property type="entry name" value="OXIDOREDUCTASE CATD-RELATED"/>
    <property type="match status" value="1"/>
</dbReference>
<dbReference type="GO" id="GO:0005886">
    <property type="term" value="C:plasma membrane"/>
    <property type="evidence" value="ECO:0007669"/>
    <property type="project" value="UniProtKB-SubCell"/>
</dbReference>
<keyword evidence="3" id="KW-1003">Cell membrane</keyword>
<dbReference type="Proteomes" id="UP000199550">
    <property type="component" value="Unassembled WGS sequence"/>
</dbReference>
<feature type="transmembrane region" description="Helical" evidence="7">
    <location>
        <begin position="106"/>
        <end position="124"/>
    </location>
</feature>
<feature type="transmembrane region" description="Helical" evidence="7">
    <location>
        <begin position="73"/>
        <end position="94"/>
    </location>
</feature>
<evidence type="ECO:0000313" key="8">
    <source>
        <dbReference type="EMBL" id="SFK88174.1"/>
    </source>
</evidence>
<dbReference type="EMBL" id="FOTF01000003">
    <property type="protein sequence ID" value="SFK88174.1"/>
    <property type="molecule type" value="Genomic_DNA"/>
</dbReference>